<dbReference type="SUPFAM" id="SSF55874">
    <property type="entry name" value="ATPase domain of HSP90 chaperone/DNA topoisomerase II/histidine kinase"/>
    <property type="match status" value="1"/>
</dbReference>
<sequence>MLKRLRVKFVALNMATVAVVLAVVFTAICVLDYQQSLAQVNGALEATLAHTDPFGKGEPGGFSPPDDGGDPAAGEAPQSPKEADAEPEAAGQTGPKPPRIGGGKEAAVPVAAYAVEDGALVELPTITTASIDDDVLSAAATAVAELPDGNGSLPSLGLYYAKRTTGGETRLAFADMSAANGWMRLALTLAGVGVLALGAFFVISLFFSRWALRPVAEAWERQRQFVADASHDLKTPLTVILANAAIVAEHPERTVASQRQWLESTAHEAKSMQSLVNDLLELAKIDEAQVNEALAPPSETVDVSDVVESELLQMESVAFEADVALREDVAADVRVSGSASQLQRAVKTLLDNAIKYAGAGETVSVTLEVIKRDAVLTVHNTGAPISADDLPHIFDRFYRADKVRNRDDVGGHGLGLAIADAIVRDHGGTLTAASAEDSGTTFTLTLPRVR</sequence>
<dbReference type="AlphaFoldDB" id="A0A9E6MPB5"/>
<dbReference type="EMBL" id="CP072829">
    <property type="protein sequence ID" value="QTU83954.1"/>
    <property type="molecule type" value="Genomic_DNA"/>
</dbReference>
<comment type="subcellular location">
    <subcellularLocation>
        <location evidence="3">Cell membrane</location>
    </subcellularLocation>
</comment>
<evidence type="ECO:0000313" key="16">
    <source>
        <dbReference type="Proteomes" id="UP000636394"/>
    </source>
</evidence>
<accession>A0A9E6MPB5</accession>
<dbReference type="GO" id="GO:0000155">
    <property type="term" value="F:phosphorelay sensor kinase activity"/>
    <property type="evidence" value="ECO:0007669"/>
    <property type="project" value="InterPro"/>
</dbReference>
<keyword evidence="5" id="KW-0597">Phosphoprotein</keyword>
<dbReference type="FunFam" id="3.30.565.10:FF:000006">
    <property type="entry name" value="Sensor histidine kinase WalK"/>
    <property type="match status" value="1"/>
</dbReference>
<organism evidence="15 17">
    <name type="scientific">Xiamenia xianingshaonis</name>
    <dbReference type="NCBI Taxonomy" id="2682776"/>
    <lineage>
        <taxon>Bacteria</taxon>
        <taxon>Bacillati</taxon>
        <taxon>Actinomycetota</taxon>
        <taxon>Coriobacteriia</taxon>
        <taxon>Eggerthellales</taxon>
        <taxon>Eggerthellaceae</taxon>
        <taxon>Xiamenia</taxon>
    </lineage>
</organism>
<dbReference type="PANTHER" id="PTHR45453">
    <property type="entry name" value="PHOSPHATE REGULON SENSOR PROTEIN PHOR"/>
    <property type="match status" value="1"/>
</dbReference>
<dbReference type="PANTHER" id="PTHR45453:SF1">
    <property type="entry name" value="PHOSPHATE REGULON SENSOR PROTEIN PHOR"/>
    <property type="match status" value="1"/>
</dbReference>
<dbReference type="SMART" id="SM00387">
    <property type="entry name" value="HATPase_c"/>
    <property type="match status" value="1"/>
</dbReference>
<evidence type="ECO:0000259" key="13">
    <source>
        <dbReference type="PROSITE" id="PS50109"/>
    </source>
</evidence>
<dbReference type="Gene3D" id="1.10.287.130">
    <property type="match status" value="1"/>
</dbReference>
<feature type="region of interest" description="Disordered" evidence="11">
    <location>
        <begin position="51"/>
        <end position="102"/>
    </location>
</feature>
<evidence type="ECO:0000256" key="7">
    <source>
        <dbReference type="ARBA" id="ARBA00022777"/>
    </source>
</evidence>
<dbReference type="Proteomes" id="UP000671910">
    <property type="component" value="Chromosome"/>
</dbReference>
<feature type="transmembrane region" description="Helical" evidence="12">
    <location>
        <begin position="185"/>
        <end position="207"/>
    </location>
</feature>
<keyword evidence="6" id="KW-0808">Transferase</keyword>
<keyword evidence="8" id="KW-0902">Two-component regulatory system</keyword>
<dbReference type="GO" id="GO:0005509">
    <property type="term" value="F:calcium ion binding"/>
    <property type="evidence" value="ECO:0007669"/>
    <property type="project" value="UniProtKB-ARBA"/>
</dbReference>
<evidence type="ECO:0000256" key="2">
    <source>
        <dbReference type="ARBA" id="ARBA00001968"/>
    </source>
</evidence>
<dbReference type="PRINTS" id="PR00344">
    <property type="entry name" value="BCTRLSENSOR"/>
</dbReference>
<protein>
    <recommendedName>
        <fullName evidence="10">Sensor-like histidine kinase SenX3</fullName>
        <ecNumber evidence="4">2.7.13.3</ecNumber>
    </recommendedName>
</protein>
<evidence type="ECO:0000256" key="5">
    <source>
        <dbReference type="ARBA" id="ARBA00022553"/>
    </source>
</evidence>
<keyword evidence="12" id="KW-1133">Transmembrane helix</keyword>
<evidence type="ECO:0000256" key="8">
    <source>
        <dbReference type="ARBA" id="ARBA00023012"/>
    </source>
</evidence>
<evidence type="ECO:0000256" key="6">
    <source>
        <dbReference type="ARBA" id="ARBA00022679"/>
    </source>
</evidence>
<dbReference type="GO" id="GO:0004721">
    <property type="term" value="F:phosphoprotein phosphatase activity"/>
    <property type="evidence" value="ECO:0007669"/>
    <property type="project" value="TreeGrafter"/>
</dbReference>
<evidence type="ECO:0000313" key="17">
    <source>
        <dbReference type="Proteomes" id="UP000671910"/>
    </source>
</evidence>
<dbReference type="Pfam" id="PF02518">
    <property type="entry name" value="HATPase_c"/>
    <property type="match status" value="1"/>
</dbReference>
<dbReference type="KEGG" id="ebz:J7S26_06185"/>
<keyword evidence="12" id="KW-0812">Transmembrane</keyword>
<keyword evidence="7 15" id="KW-0418">Kinase</keyword>
<evidence type="ECO:0000256" key="10">
    <source>
        <dbReference type="ARBA" id="ARBA00039401"/>
    </source>
</evidence>
<evidence type="ECO:0000256" key="9">
    <source>
        <dbReference type="ARBA" id="ARBA00023136"/>
    </source>
</evidence>
<dbReference type="RefSeq" id="WP_166339224.1">
    <property type="nucleotide sequence ID" value="NZ_CP072829.1"/>
</dbReference>
<dbReference type="Proteomes" id="UP000636394">
    <property type="component" value="Unassembled WGS sequence"/>
</dbReference>
<dbReference type="InterPro" id="IPR003661">
    <property type="entry name" value="HisK_dim/P_dom"/>
</dbReference>
<evidence type="ECO:0000313" key="14">
    <source>
        <dbReference type="EMBL" id="NHM14090.1"/>
    </source>
</evidence>
<dbReference type="PROSITE" id="PS50109">
    <property type="entry name" value="HIS_KIN"/>
    <property type="match status" value="1"/>
</dbReference>
<dbReference type="InterPro" id="IPR050351">
    <property type="entry name" value="BphY/WalK/GraS-like"/>
</dbReference>
<dbReference type="InterPro" id="IPR036097">
    <property type="entry name" value="HisK_dim/P_sf"/>
</dbReference>
<dbReference type="InterPro" id="IPR004358">
    <property type="entry name" value="Sig_transdc_His_kin-like_C"/>
</dbReference>
<evidence type="ECO:0000256" key="4">
    <source>
        <dbReference type="ARBA" id="ARBA00012438"/>
    </source>
</evidence>
<dbReference type="FunFam" id="1.10.287.130:FF:000001">
    <property type="entry name" value="Two-component sensor histidine kinase"/>
    <property type="match status" value="1"/>
</dbReference>
<proteinExistence type="predicted"/>
<dbReference type="EMBL" id="WPCR01000005">
    <property type="protein sequence ID" value="NHM14090.1"/>
    <property type="molecule type" value="Genomic_DNA"/>
</dbReference>
<dbReference type="Pfam" id="PF00512">
    <property type="entry name" value="HisKA"/>
    <property type="match status" value="1"/>
</dbReference>
<evidence type="ECO:0000256" key="1">
    <source>
        <dbReference type="ARBA" id="ARBA00000085"/>
    </source>
</evidence>
<evidence type="ECO:0000256" key="11">
    <source>
        <dbReference type="SAM" id="MobiDB-lite"/>
    </source>
</evidence>
<dbReference type="CDD" id="cd00082">
    <property type="entry name" value="HisKA"/>
    <property type="match status" value="1"/>
</dbReference>
<feature type="domain" description="Histidine kinase" evidence="13">
    <location>
        <begin position="228"/>
        <end position="450"/>
    </location>
</feature>
<evidence type="ECO:0000256" key="3">
    <source>
        <dbReference type="ARBA" id="ARBA00004236"/>
    </source>
</evidence>
<feature type="transmembrane region" description="Helical" evidence="12">
    <location>
        <begin position="12"/>
        <end position="31"/>
    </location>
</feature>
<gene>
    <name evidence="14" type="ORF">GMI68_04810</name>
    <name evidence="15" type="ORF">J7S26_06185</name>
</gene>
<dbReference type="GO" id="GO:0005886">
    <property type="term" value="C:plasma membrane"/>
    <property type="evidence" value="ECO:0007669"/>
    <property type="project" value="UniProtKB-SubCell"/>
</dbReference>
<dbReference type="SUPFAM" id="SSF47384">
    <property type="entry name" value="Homodimeric domain of signal transducing histidine kinase"/>
    <property type="match status" value="1"/>
</dbReference>
<evidence type="ECO:0000256" key="12">
    <source>
        <dbReference type="SAM" id="Phobius"/>
    </source>
</evidence>
<dbReference type="InterPro" id="IPR005467">
    <property type="entry name" value="His_kinase_dom"/>
</dbReference>
<dbReference type="EC" id="2.7.13.3" evidence="4"/>
<dbReference type="Gene3D" id="3.30.565.10">
    <property type="entry name" value="Histidine kinase-like ATPase, C-terminal domain"/>
    <property type="match status" value="1"/>
</dbReference>
<reference evidence="15" key="2">
    <citation type="submission" date="2021-04" db="EMBL/GenBank/DDBJ databases">
        <title>Novel species in family Eggerthellaceae.</title>
        <authorList>
            <person name="Zhang G."/>
        </authorList>
    </citation>
    <scope>NUCLEOTIDE SEQUENCE</scope>
    <source>
        <strain evidence="15">Zg-886</strain>
    </source>
</reference>
<dbReference type="CDD" id="cd00075">
    <property type="entry name" value="HATPase"/>
    <property type="match status" value="1"/>
</dbReference>
<evidence type="ECO:0000313" key="15">
    <source>
        <dbReference type="EMBL" id="QTU83954.1"/>
    </source>
</evidence>
<comment type="catalytic activity">
    <reaction evidence="1">
        <text>ATP + protein L-histidine = ADP + protein N-phospho-L-histidine.</text>
        <dbReference type="EC" id="2.7.13.3"/>
    </reaction>
</comment>
<reference evidence="14 16" key="1">
    <citation type="submission" date="2019-11" db="EMBL/GenBank/DDBJ databases">
        <title>Eggerthellaceae novel genus isolated from the rectal contents of marmort.</title>
        <authorList>
            <person name="Zhang G."/>
        </authorList>
    </citation>
    <scope>NUCLEOTIDE SEQUENCE [LARGE SCALE GENOMIC DNA]</scope>
    <source>
        <strain evidence="14">Zg-886</strain>
        <strain evidence="16">zg-886</strain>
    </source>
</reference>
<dbReference type="InterPro" id="IPR003594">
    <property type="entry name" value="HATPase_dom"/>
</dbReference>
<dbReference type="InterPro" id="IPR036890">
    <property type="entry name" value="HATPase_C_sf"/>
</dbReference>
<name>A0A9E6MPB5_9ACTN</name>
<keyword evidence="9 12" id="KW-0472">Membrane</keyword>
<feature type="compositionally biased region" description="Low complexity" evidence="11">
    <location>
        <begin position="61"/>
        <end position="77"/>
    </location>
</feature>
<dbReference type="SMART" id="SM00388">
    <property type="entry name" value="HisKA"/>
    <property type="match status" value="1"/>
</dbReference>
<dbReference type="GO" id="GO:0016036">
    <property type="term" value="P:cellular response to phosphate starvation"/>
    <property type="evidence" value="ECO:0007669"/>
    <property type="project" value="TreeGrafter"/>
</dbReference>
<comment type="cofactor">
    <cofactor evidence="2">
        <name>a divalent metal cation</name>
        <dbReference type="ChEBI" id="CHEBI:60240"/>
    </cofactor>
</comment>
<keyword evidence="16" id="KW-1185">Reference proteome</keyword>